<sequence length="292" mass="32721">MSSFFFSVLCCRSVAVHVASYVPESTCVNIMALRYQLQLMSRLRNVLPTCGGLATTLRQPVYHQPVLHNTLRRPLIISCCHYAKGANRPKHSGKEAKPKIALTDDELAEVVRIQNFRSEMQKVVQRLQESFIKHLTINSAAGSIDTIPVHVDGQEYSLAEVAQIAKKNPQLIVLHMASFPDAIKPTIQAIQASGLNISTQQDGTTVFCHLPKITKEHRESLAKNAKTLFNKAKEDLLSIERKYIKEIQKNKQNVSEDLSYNATLQVKMEIENTVNKADAMTKAKQQDLLGEK</sequence>
<keyword evidence="5" id="KW-0732">Signal</keyword>
<comment type="similarity">
    <text evidence="1">Belongs to the RRF family.</text>
</comment>
<protein>
    <recommendedName>
        <fullName evidence="2">Ribosome-recycling factor, mitochondrial</fullName>
    </recommendedName>
    <alternativeName>
        <fullName evidence="4">Ribosome-releasing factor, mitochondrial</fullName>
    </alternativeName>
</protein>
<dbReference type="PANTHER" id="PTHR20982">
    <property type="entry name" value="RIBOSOME RECYCLING FACTOR"/>
    <property type="match status" value="1"/>
</dbReference>
<dbReference type="Gene3D" id="3.30.1360.40">
    <property type="match status" value="1"/>
</dbReference>
<dbReference type="PANTHER" id="PTHR20982:SF3">
    <property type="entry name" value="MITOCHONDRIAL RIBOSOME RECYCLING FACTOR PSEUDO 1"/>
    <property type="match status" value="1"/>
</dbReference>
<feature type="signal peptide" evidence="5">
    <location>
        <begin position="1"/>
        <end position="20"/>
    </location>
</feature>
<dbReference type="InterPro" id="IPR036191">
    <property type="entry name" value="RRF_sf"/>
</dbReference>
<feature type="chain" id="PRO_5007286882" description="Ribosome-recycling factor, mitochondrial" evidence="5">
    <location>
        <begin position="21"/>
        <end position="292"/>
    </location>
</feature>
<dbReference type="SUPFAM" id="SSF55194">
    <property type="entry name" value="Ribosome recycling factor, RRF"/>
    <property type="match status" value="1"/>
</dbReference>
<keyword evidence="3" id="KW-0648">Protein biosynthesis</keyword>
<dbReference type="Gene3D" id="1.10.132.20">
    <property type="entry name" value="Ribosome-recycling factor"/>
    <property type="match status" value="1"/>
</dbReference>
<evidence type="ECO:0000256" key="2">
    <source>
        <dbReference type="ARBA" id="ARBA00020581"/>
    </source>
</evidence>
<evidence type="ECO:0000256" key="1">
    <source>
        <dbReference type="ARBA" id="ARBA00005912"/>
    </source>
</evidence>
<dbReference type="AlphaFoldDB" id="A0A131Z603"/>
<evidence type="ECO:0000256" key="4">
    <source>
        <dbReference type="ARBA" id="ARBA00033107"/>
    </source>
</evidence>
<organism evidence="7">
    <name type="scientific">Rhipicephalus appendiculatus</name>
    <name type="common">Brown ear tick</name>
    <dbReference type="NCBI Taxonomy" id="34631"/>
    <lineage>
        <taxon>Eukaryota</taxon>
        <taxon>Metazoa</taxon>
        <taxon>Ecdysozoa</taxon>
        <taxon>Arthropoda</taxon>
        <taxon>Chelicerata</taxon>
        <taxon>Arachnida</taxon>
        <taxon>Acari</taxon>
        <taxon>Parasitiformes</taxon>
        <taxon>Ixodida</taxon>
        <taxon>Ixodoidea</taxon>
        <taxon>Ixodidae</taxon>
        <taxon>Rhipicephalinae</taxon>
        <taxon>Rhipicephalus</taxon>
        <taxon>Rhipicephalus</taxon>
    </lineage>
</organism>
<evidence type="ECO:0000256" key="3">
    <source>
        <dbReference type="ARBA" id="ARBA00022917"/>
    </source>
</evidence>
<accession>A0A131Z603</accession>
<feature type="domain" description="Ribosome recycling factor" evidence="6">
    <location>
        <begin position="128"/>
        <end position="289"/>
    </location>
</feature>
<dbReference type="GO" id="GO:0005739">
    <property type="term" value="C:mitochondrion"/>
    <property type="evidence" value="ECO:0007669"/>
    <property type="project" value="TreeGrafter"/>
</dbReference>
<proteinExistence type="inferred from homology"/>
<reference evidence="7" key="1">
    <citation type="journal article" date="2016" name="Ticks Tick Borne Dis.">
        <title>De novo assembly and annotation of the salivary gland transcriptome of Rhipicephalus appendiculatus male and female ticks during blood feeding.</title>
        <authorList>
            <person name="de Castro M.H."/>
            <person name="de Klerk D."/>
            <person name="Pienaar R."/>
            <person name="Latif A.A."/>
            <person name="Rees D.J."/>
            <person name="Mans B.J."/>
        </authorList>
    </citation>
    <scope>NUCLEOTIDE SEQUENCE</scope>
    <source>
        <tissue evidence="7">Salivary glands</tissue>
    </source>
</reference>
<dbReference type="GO" id="GO:0043023">
    <property type="term" value="F:ribosomal large subunit binding"/>
    <property type="evidence" value="ECO:0007669"/>
    <property type="project" value="TreeGrafter"/>
</dbReference>
<dbReference type="InterPro" id="IPR002661">
    <property type="entry name" value="Ribosome_recyc_fac"/>
</dbReference>
<dbReference type="InterPro" id="IPR023584">
    <property type="entry name" value="Ribosome_recyc_fac_dom"/>
</dbReference>
<evidence type="ECO:0000259" key="6">
    <source>
        <dbReference type="Pfam" id="PF01765"/>
    </source>
</evidence>
<dbReference type="EMBL" id="GEDV01002377">
    <property type="protein sequence ID" value="JAP86180.1"/>
    <property type="molecule type" value="Transcribed_RNA"/>
</dbReference>
<dbReference type="Pfam" id="PF01765">
    <property type="entry name" value="RRF"/>
    <property type="match status" value="1"/>
</dbReference>
<evidence type="ECO:0000256" key="5">
    <source>
        <dbReference type="SAM" id="SignalP"/>
    </source>
</evidence>
<dbReference type="GO" id="GO:0006412">
    <property type="term" value="P:translation"/>
    <property type="evidence" value="ECO:0007669"/>
    <property type="project" value="UniProtKB-KW"/>
</dbReference>
<evidence type="ECO:0000313" key="7">
    <source>
        <dbReference type="EMBL" id="JAP86180.1"/>
    </source>
</evidence>
<name>A0A131Z603_RHIAP</name>